<evidence type="ECO:0000256" key="1">
    <source>
        <dbReference type="ARBA" id="ARBA00004651"/>
    </source>
</evidence>
<evidence type="ECO:0000256" key="7">
    <source>
        <dbReference type="RuleBase" id="RU363032"/>
    </source>
</evidence>
<keyword evidence="11" id="KW-1185">Reference proteome</keyword>
<dbReference type="OrthoDB" id="9804439at2"/>
<feature type="region of interest" description="Disordered" evidence="8">
    <location>
        <begin position="1"/>
        <end position="30"/>
    </location>
</feature>
<dbReference type="SUPFAM" id="SSF161098">
    <property type="entry name" value="MetI-like"/>
    <property type="match status" value="1"/>
</dbReference>
<evidence type="ECO:0000256" key="2">
    <source>
        <dbReference type="ARBA" id="ARBA00022448"/>
    </source>
</evidence>
<feature type="transmembrane region" description="Helical" evidence="7">
    <location>
        <begin position="35"/>
        <end position="61"/>
    </location>
</feature>
<evidence type="ECO:0000256" key="8">
    <source>
        <dbReference type="SAM" id="MobiDB-lite"/>
    </source>
</evidence>
<dbReference type="InterPro" id="IPR051393">
    <property type="entry name" value="ABC_transporter_permease"/>
</dbReference>
<dbReference type="Pfam" id="PF00528">
    <property type="entry name" value="BPD_transp_1"/>
    <property type="match status" value="1"/>
</dbReference>
<comment type="caution">
    <text evidence="10">The sequence shown here is derived from an EMBL/GenBank/DDBJ whole genome shotgun (WGS) entry which is preliminary data.</text>
</comment>
<sequence length="320" mass="35583">MSTSTEISAPAGREPTAEVPPPPTRPRPGRRTDRVAYLFLLPWFAGLLLLTAAPLLGSLYLSFTKFNLLQSPTWNGFGNYVKLFTDDPRYLQSLKVTFIYVALTVPLQLGFALAVAVMLNRPMRGMALYRSIYYIPSLLGGSVAIAVIWGQLFDDDGVLNAFLAFFGVGGRSWISNPDTALYTLVLLNIWQFGSPMVIFLAGLKQIPQELYDAASVDGANAWRRFWSVTVPLLTPIIFFNVVLQIIQAFQAFTPAYVVSGGSGGPSDSTLFYTLYLYQQGFTNLNMGYASAMAWVLLLIIAIFTLINFGLARRWVYYEDR</sequence>
<keyword evidence="2 7" id="KW-0813">Transport</keyword>
<feature type="transmembrane region" description="Helical" evidence="7">
    <location>
        <begin position="98"/>
        <end position="119"/>
    </location>
</feature>
<evidence type="ECO:0000256" key="4">
    <source>
        <dbReference type="ARBA" id="ARBA00022692"/>
    </source>
</evidence>
<evidence type="ECO:0000256" key="5">
    <source>
        <dbReference type="ARBA" id="ARBA00022989"/>
    </source>
</evidence>
<evidence type="ECO:0000256" key="3">
    <source>
        <dbReference type="ARBA" id="ARBA00022475"/>
    </source>
</evidence>
<dbReference type="CDD" id="cd06261">
    <property type="entry name" value="TM_PBP2"/>
    <property type="match status" value="1"/>
</dbReference>
<accession>A0A4R7ZHP1</accession>
<feature type="transmembrane region" description="Helical" evidence="7">
    <location>
        <begin position="223"/>
        <end position="243"/>
    </location>
</feature>
<dbReference type="Gene3D" id="1.10.3720.10">
    <property type="entry name" value="MetI-like"/>
    <property type="match status" value="1"/>
</dbReference>
<dbReference type="PROSITE" id="PS50928">
    <property type="entry name" value="ABC_TM1"/>
    <property type="match status" value="1"/>
</dbReference>
<feature type="domain" description="ABC transmembrane type-1" evidence="9">
    <location>
        <begin position="94"/>
        <end position="307"/>
    </location>
</feature>
<comment type="similarity">
    <text evidence="7">Belongs to the binding-protein-dependent transport system permease family.</text>
</comment>
<organism evidence="10 11">
    <name type="scientific">Kribbella kalugense</name>
    <dbReference type="NCBI Taxonomy" id="2512221"/>
    <lineage>
        <taxon>Bacteria</taxon>
        <taxon>Bacillati</taxon>
        <taxon>Actinomycetota</taxon>
        <taxon>Actinomycetes</taxon>
        <taxon>Propionibacteriales</taxon>
        <taxon>Kribbellaceae</taxon>
        <taxon>Kribbella</taxon>
    </lineage>
</organism>
<evidence type="ECO:0000313" key="10">
    <source>
        <dbReference type="EMBL" id="TDW15911.1"/>
    </source>
</evidence>
<keyword evidence="4 7" id="KW-0812">Transmembrane</keyword>
<keyword evidence="3" id="KW-1003">Cell membrane</keyword>
<dbReference type="GO" id="GO:0005886">
    <property type="term" value="C:plasma membrane"/>
    <property type="evidence" value="ECO:0007669"/>
    <property type="project" value="UniProtKB-SubCell"/>
</dbReference>
<dbReference type="Proteomes" id="UP000295447">
    <property type="component" value="Unassembled WGS sequence"/>
</dbReference>
<evidence type="ECO:0000256" key="6">
    <source>
        <dbReference type="ARBA" id="ARBA00023136"/>
    </source>
</evidence>
<feature type="transmembrane region" description="Helical" evidence="7">
    <location>
        <begin position="287"/>
        <end position="310"/>
    </location>
</feature>
<keyword evidence="6 7" id="KW-0472">Membrane</keyword>
<name>A0A4R7ZHP1_9ACTN</name>
<protein>
    <submittedName>
        <fullName evidence="10">Carbohydrate ABC transporter membrane protein 1 (CUT1 family)</fullName>
    </submittedName>
</protein>
<dbReference type="PANTHER" id="PTHR30193:SF1">
    <property type="entry name" value="ABC TRANSPORTER PERMEASE PROTEIN YESP-RELATED"/>
    <property type="match status" value="1"/>
</dbReference>
<evidence type="ECO:0000313" key="11">
    <source>
        <dbReference type="Proteomes" id="UP000295447"/>
    </source>
</evidence>
<dbReference type="AlphaFoldDB" id="A0A4R7ZHP1"/>
<dbReference type="InterPro" id="IPR035906">
    <property type="entry name" value="MetI-like_sf"/>
</dbReference>
<feature type="transmembrane region" description="Helical" evidence="7">
    <location>
        <begin position="181"/>
        <end position="203"/>
    </location>
</feature>
<reference evidence="10 11" key="1">
    <citation type="submission" date="2019-03" db="EMBL/GenBank/DDBJ databases">
        <title>Genomic Encyclopedia of Type Strains, Phase III (KMG-III): the genomes of soil and plant-associated and newly described type strains.</title>
        <authorList>
            <person name="Whitman W."/>
        </authorList>
    </citation>
    <scope>NUCLEOTIDE SEQUENCE [LARGE SCALE GENOMIC DNA]</scope>
    <source>
        <strain evidence="10 11">VKM Ac-2570</strain>
    </source>
</reference>
<dbReference type="InterPro" id="IPR000515">
    <property type="entry name" value="MetI-like"/>
</dbReference>
<evidence type="ECO:0000259" key="9">
    <source>
        <dbReference type="PROSITE" id="PS50928"/>
    </source>
</evidence>
<dbReference type="RefSeq" id="WP_134123723.1">
    <property type="nucleotide sequence ID" value="NZ_SODF01000003.1"/>
</dbReference>
<gene>
    <name evidence="10" type="ORF">EV650_7405</name>
</gene>
<keyword evidence="5 7" id="KW-1133">Transmembrane helix</keyword>
<feature type="transmembrane region" description="Helical" evidence="7">
    <location>
        <begin position="131"/>
        <end position="152"/>
    </location>
</feature>
<proteinExistence type="inferred from homology"/>
<dbReference type="EMBL" id="SODF01000003">
    <property type="protein sequence ID" value="TDW15911.1"/>
    <property type="molecule type" value="Genomic_DNA"/>
</dbReference>
<comment type="subcellular location">
    <subcellularLocation>
        <location evidence="1 7">Cell membrane</location>
        <topology evidence="1 7">Multi-pass membrane protein</topology>
    </subcellularLocation>
</comment>
<dbReference type="PANTHER" id="PTHR30193">
    <property type="entry name" value="ABC TRANSPORTER PERMEASE PROTEIN"/>
    <property type="match status" value="1"/>
</dbReference>
<dbReference type="GO" id="GO:0055085">
    <property type="term" value="P:transmembrane transport"/>
    <property type="evidence" value="ECO:0007669"/>
    <property type="project" value="InterPro"/>
</dbReference>